<organism evidence="3 4">
    <name type="scientific">Septoria linicola</name>
    <dbReference type="NCBI Taxonomy" id="215465"/>
    <lineage>
        <taxon>Eukaryota</taxon>
        <taxon>Fungi</taxon>
        <taxon>Dikarya</taxon>
        <taxon>Ascomycota</taxon>
        <taxon>Pezizomycotina</taxon>
        <taxon>Dothideomycetes</taxon>
        <taxon>Dothideomycetidae</taxon>
        <taxon>Mycosphaerellales</taxon>
        <taxon>Mycosphaerellaceae</taxon>
        <taxon>Septoria</taxon>
    </lineage>
</organism>
<protein>
    <submittedName>
        <fullName evidence="3">Ribonuclease/ribotoxin</fullName>
    </submittedName>
</protein>
<dbReference type="InterPro" id="IPR016191">
    <property type="entry name" value="Ribonuclease/ribotoxin"/>
</dbReference>
<gene>
    <name evidence="3" type="ORF">Slin15195_G123440</name>
</gene>
<sequence length="62" mass="6467">MFPGHSDLWEFPIKDGGSIFGSSKNQKPGLDRVVFKKGGGLVGLITHAGSGAGQFVHCSDGH</sequence>
<evidence type="ECO:0000313" key="4">
    <source>
        <dbReference type="Proteomes" id="UP001056384"/>
    </source>
</evidence>
<dbReference type="OrthoDB" id="5425539at2759"/>
<accession>A0A9Q9EQD9</accession>
<name>A0A9Q9EQD9_9PEZI</name>
<dbReference type="AlphaFoldDB" id="A0A9Q9EQD9"/>
<dbReference type="EMBL" id="CP099429">
    <property type="protein sequence ID" value="USW59025.1"/>
    <property type="molecule type" value="Genomic_DNA"/>
</dbReference>
<dbReference type="SUPFAM" id="SSF53933">
    <property type="entry name" value="Microbial ribonucleases"/>
    <property type="match status" value="1"/>
</dbReference>
<dbReference type="GO" id="GO:0003723">
    <property type="term" value="F:RNA binding"/>
    <property type="evidence" value="ECO:0007669"/>
    <property type="project" value="InterPro"/>
</dbReference>
<keyword evidence="4" id="KW-1185">Reference proteome</keyword>
<dbReference type="InterPro" id="IPR000026">
    <property type="entry name" value="N1-like"/>
</dbReference>
<keyword evidence="2" id="KW-0378">Hydrolase</keyword>
<reference evidence="3" key="1">
    <citation type="submission" date="2022-06" db="EMBL/GenBank/DDBJ databases">
        <title>Complete genome sequences of two strains of the flax pathogen Septoria linicola.</title>
        <authorList>
            <person name="Lapalu N."/>
            <person name="Simon A."/>
            <person name="Demenou B."/>
            <person name="Paumier D."/>
            <person name="Guillot M.-P."/>
            <person name="Gout L."/>
            <person name="Valade R."/>
        </authorList>
    </citation>
    <scope>NUCLEOTIDE SEQUENCE</scope>
    <source>
        <strain evidence="3">SE15195</strain>
    </source>
</reference>
<dbReference type="GO" id="GO:0004521">
    <property type="term" value="F:RNA endonuclease activity"/>
    <property type="evidence" value="ECO:0007669"/>
    <property type="project" value="InterPro"/>
</dbReference>
<evidence type="ECO:0000256" key="1">
    <source>
        <dbReference type="ARBA" id="ARBA00022722"/>
    </source>
</evidence>
<keyword evidence="1" id="KW-0540">Nuclease</keyword>
<evidence type="ECO:0000256" key="2">
    <source>
        <dbReference type="ARBA" id="ARBA00022801"/>
    </source>
</evidence>
<dbReference type="Gene3D" id="3.10.450.30">
    <property type="entry name" value="Microbial ribonucleases"/>
    <property type="match status" value="1"/>
</dbReference>
<dbReference type="Pfam" id="PF00545">
    <property type="entry name" value="Ribonuclease"/>
    <property type="match status" value="1"/>
</dbReference>
<proteinExistence type="predicted"/>
<dbReference type="GO" id="GO:0016787">
    <property type="term" value="F:hydrolase activity"/>
    <property type="evidence" value="ECO:0007669"/>
    <property type="project" value="UniProtKB-KW"/>
</dbReference>
<dbReference type="Proteomes" id="UP001056384">
    <property type="component" value="Chromosome 12"/>
</dbReference>
<evidence type="ECO:0000313" key="3">
    <source>
        <dbReference type="EMBL" id="USW59025.1"/>
    </source>
</evidence>